<keyword evidence="7" id="KW-1185">Reference proteome</keyword>
<name>A0A0M9UDK8_9CHLR</name>
<evidence type="ECO:0000313" key="5">
    <source>
        <dbReference type="EMBL" id="GAP64110.1"/>
    </source>
</evidence>
<dbReference type="PATRIC" id="fig|872965.6.peg.2469"/>
<keyword evidence="2" id="KW-0547">Nucleotide-binding</keyword>
<keyword evidence="4" id="KW-0342">GTP-binding</keyword>
<proteinExistence type="inferred from homology"/>
<sequence length="189" mass="21504">MQTVKMVITGPFAAGKTEFIQTISEIAVVATERKISDFTSAIKENTTVAMDFGRITVDDDLVLYLFGTPGQKRFDFMWEILSEGMLGFIVLVDSTRSETFKEARQIIDIFRTFSNTPFVVAANKQDLEDAWPPEDLRIMLDLEPHIKVLPCVATDRESVKTVLLELLYSILETYEDDEEEQFEADTETN</sequence>
<dbReference type="EMBL" id="BBZA01000225">
    <property type="protein sequence ID" value="GAP64110.1"/>
    <property type="molecule type" value="Genomic_DNA"/>
</dbReference>
<reference evidence="6 8" key="2">
    <citation type="submission" date="2015-07" db="EMBL/GenBank/DDBJ databases">
        <title>Whole genome sequence of Ardenticatena maritima DSM 23922.</title>
        <authorList>
            <person name="Hemp J."/>
            <person name="Ward L.M."/>
            <person name="Pace L.A."/>
            <person name="Fischer W.W."/>
        </authorList>
    </citation>
    <scope>NUCLEOTIDE SEQUENCE [LARGE SCALE GENOMIC DNA]</scope>
    <source>
        <strain evidence="6 8">110S</strain>
    </source>
</reference>
<dbReference type="Gene3D" id="3.40.50.300">
    <property type="entry name" value="P-loop containing nucleotide triphosphate hydrolases"/>
    <property type="match status" value="1"/>
</dbReference>
<accession>A0A0M9UDK8</accession>
<evidence type="ECO:0000256" key="3">
    <source>
        <dbReference type="ARBA" id="ARBA00022801"/>
    </source>
</evidence>
<dbReference type="Pfam" id="PF03029">
    <property type="entry name" value="ATP_bind_1"/>
    <property type="match status" value="1"/>
</dbReference>
<evidence type="ECO:0000256" key="2">
    <source>
        <dbReference type="ARBA" id="ARBA00022741"/>
    </source>
</evidence>
<evidence type="ECO:0000313" key="6">
    <source>
        <dbReference type="EMBL" id="KPL86431.1"/>
    </source>
</evidence>
<dbReference type="PROSITE" id="PS51419">
    <property type="entry name" value="RAB"/>
    <property type="match status" value="1"/>
</dbReference>
<organism evidence="5 7">
    <name type="scientific">Ardenticatena maritima</name>
    <dbReference type="NCBI Taxonomy" id="872965"/>
    <lineage>
        <taxon>Bacteria</taxon>
        <taxon>Bacillati</taxon>
        <taxon>Chloroflexota</taxon>
        <taxon>Ardenticatenia</taxon>
        <taxon>Ardenticatenales</taxon>
        <taxon>Ardenticatenaceae</taxon>
        <taxon>Ardenticatena</taxon>
    </lineage>
</organism>
<keyword evidence="3" id="KW-0378">Hydrolase</keyword>
<dbReference type="Proteomes" id="UP000037784">
    <property type="component" value="Unassembled WGS sequence"/>
</dbReference>
<dbReference type="RefSeq" id="WP_054493851.1">
    <property type="nucleotide sequence ID" value="NZ_BBZA01000225.1"/>
</dbReference>
<dbReference type="NCBIfam" id="TIGR00231">
    <property type="entry name" value="small_GTP"/>
    <property type="match status" value="1"/>
</dbReference>
<dbReference type="InterPro" id="IPR005225">
    <property type="entry name" value="Small_GTP-bd"/>
</dbReference>
<dbReference type="InterPro" id="IPR027417">
    <property type="entry name" value="P-loop_NTPase"/>
</dbReference>
<gene>
    <name evidence="5" type="ORF">ARMA_2533</name>
    <name evidence="6" type="ORF">SE16_14120</name>
</gene>
<reference evidence="7" key="3">
    <citation type="submission" date="2015-08" db="EMBL/GenBank/DDBJ databases">
        <title>Draft Genome Sequence of a Heterotrophic Facultative Anaerobic Bacterium Ardenticatena maritima Strain 110S.</title>
        <authorList>
            <person name="Kawaichi S."/>
            <person name="Yoshida T."/>
            <person name="Sako Y."/>
            <person name="Nakamura R."/>
        </authorList>
    </citation>
    <scope>NUCLEOTIDE SEQUENCE [LARGE SCALE GENOMIC DNA]</scope>
    <source>
        <strain evidence="7">110S</strain>
    </source>
</reference>
<evidence type="ECO:0000313" key="7">
    <source>
        <dbReference type="Proteomes" id="UP000037784"/>
    </source>
</evidence>
<comment type="similarity">
    <text evidence="1">Belongs to the GPN-loop GTPase family.</text>
</comment>
<evidence type="ECO:0000256" key="4">
    <source>
        <dbReference type="ARBA" id="ARBA00023134"/>
    </source>
</evidence>
<dbReference type="PRINTS" id="PR00449">
    <property type="entry name" value="RASTRNSFRMNG"/>
</dbReference>
<dbReference type="EMBL" id="LGKN01000009">
    <property type="protein sequence ID" value="KPL86431.1"/>
    <property type="molecule type" value="Genomic_DNA"/>
</dbReference>
<evidence type="ECO:0000313" key="8">
    <source>
        <dbReference type="Proteomes" id="UP000050502"/>
    </source>
</evidence>
<dbReference type="STRING" id="872965.SE16_14120"/>
<dbReference type="InParanoid" id="A0A0M9UDK8"/>
<dbReference type="InterPro" id="IPR004130">
    <property type="entry name" value="Gpn"/>
</dbReference>
<protein>
    <submittedName>
        <fullName evidence="6">GTP-binding protein</fullName>
    </submittedName>
</protein>
<dbReference type="SUPFAM" id="SSF52540">
    <property type="entry name" value="P-loop containing nucleoside triphosphate hydrolases"/>
    <property type="match status" value="1"/>
</dbReference>
<dbReference type="GO" id="GO:0016787">
    <property type="term" value="F:hydrolase activity"/>
    <property type="evidence" value="ECO:0007669"/>
    <property type="project" value="UniProtKB-KW"/>
</dbReference>
<dbReference type="CDD" id="cd00882">
    <property type="entry name" value="Ras_like_GTPase"/>
    <property type="match status" value="1"/>
</dbReference>
<comment type="caution">
    <text evidence="5">The sequence shown here is derived from an EMBL/GenBank/DDBJ whole genome shotgun (WGS) entry which is preliminary data.</text>
</comment>
<dbReference type="OrthoDB" id="4319884at2"/>
<dbReference type="AlphaFoldDB" id="A0A0M9UDK8"/>
<dbReference type="Proteomes" id="UP000050502">
    <property type="component" value="Unassembled WGS sequence"/>
</dbReference>
<reference evidence="5 7" key="1">
    <citation type="journal article" date="2015" name="Genome Announc.">
        <title>Draft Genome Sequence of a Heterotrophic Facultative Anaerobic Thermophilic Bacterium, Ardenticatena maritima Strain 110ST.</title>
        <authorList>
            <person name="Kawaichi S."/>
            <person name="Yoshida T."/>
            <person name="Sako Y."/>
            <person name="Nakamura R."/>
        </authorList>
    </citation>
    <scope>NUCLEOTIDE SEQUENCE [LARGE SCALE GENOMIC DNA]</scope>
    <source>
        <strain evidence="5 7">110S</strain>
    </source>
</reference>
<dbReference type="PANTHER" id="PTHR42708">
    <property type="entry name" value="ATP/GTP-BINDING PROTEIN-RELATED"/>
    <property type="match status" value="1"/>
</dbReference>
<dbReference type="InterPro" id="IPR052705">
    <property type="entry name" value="Gliding_Motility_GTPase"/>
</dbReference>
<dbReference type="GO" id="GO:0005525">
    <property type="term" value="F:GTP binding"/>
    <property type="evidence" value="ECO:0007669"/>
    <property type="project" value="UniProtKB-KW"/>
</dbReference>
<dbReference type="PANTHER" id="PTHR42708:SF1">
    <property type="entry name" value="GLIDING MOTILITY PROTEIN MGLA"/>
    <property type="match status" value="1"/>
</dbReference>
<evidence type="ECO:0000256" key="1">
    <source>
        <dbReference type="ARBA" id="ARBA00005290"/>
    </source>
</evidence>